<evidence type="ECO:0000313" key="6">
    <source>
        <dbReference type="Proteomes" id="UP000803884"/>
    </source>
</evidence>
<dbReference type="SUPFAM" id="SSF48452">
    <property type="entry name" value="TPR-like"/>
    <property type="match status" value="1"/>
</dbReference>
<dbReference type="PROSITE" id="PS50005">
    <property type="entry name" value="TPR"/>
    <property type="match status" value="2"/>
</dbReference>
<feature type="compositionally biased region" description="Basic and acidic residues" evidence="4">
    <location>
        <begin position="683"/>
        <end position="692"/>
    </location>
</feature>
<proteinExistence type="predicted"/>
<dbReference type="InterPro" id="IPR019734">
    <property type="entry name" value="TPR_rpt"/>
</dbReference>
<feature type="compositionally biased region" description="Acidic residues" evidence="4">
    <location>
        <begin position="739"/>
        <end position="751"/>
    </location>
</feature>
<dbReference type="InterPro" id="IPR013105">
    <property type="entry name" value="TPR_2"/>
</dbReference>
<feature type="compositionally biased region" description="Polar residues" evidence="4">
    <location>
        <begin position="28"/>
        <end position="40"/>
    </location>
</feature>
<sequence>MADRMGAGDPNEYPDPHTSALNPYPELSQPTWSPYGQSQIPGDEDLAVTGGAEGSQLYPDLDESQTPDPYGASNEYTRLAEQFHMQHGDPGQRQRQSYHFPGAAIEYESDIDADREGRPAENPYYDTELIRRAQEVDGGDYVPTEDDNEDEDDDDDSDDDDPEFDASFADALALTENDMALGEVTKPTRGRPRGRPRGSGRGRGRGRGWKWALKGTEHDPKARKDGEKRRGRPGGPRVGPGARKSKKRQRAEDPGPEFKKLQAQATEAFLSGQLDKAMDLARQAVMTNPEIYVAHSLLSDILIAKGHHKDALGALMTGANIKKDPDLWLLLANRTLDMAGDFRTRAEYDQAVFCLSKAIHYSHGEDNYELRTQRRDLHLDSHHDVRARMDTKQLLRAKPDDLDNLKLYAELCLDSKDHFEMNAGQEVYLETFKLFSDKDTFGDSEEQWIHLNLYLELVDRTKEPAYAVFELKRLARWLLGRQEDDYWDGVTEDDREFDSEHERRLDVAEFRNGSHVDPETYGDGLPLDLRVKLGAFRLKMKDQDEALRHFDHIYELRDDIGGVYDLFYTIGDTLRKASLFDHAIRFYKPVEALEEELTDEYWISLAACYRGLQEFEEAENCYRAVMELEPNHAPARAELAKMLADDMNEKERAMTIIRDLIAMGRKDIIRKERLEMPPVNPRESARKERANEIKRKRAPIDLVPVPEIDEALERKRLKQREAVKLREMRRRATQPNQDDGAEPQSDDEADESFVPAGNGSYNAFQAVFNDDGQQPPSNNASNRETAEQREEQTAENAPRNRAFAEILKKEEDRERFFEQQSERILTCFAKVQELWHVLDEENAAEEDVFDWMDNARLMYREFRTMRVFYPIRDRYKPFKGFAPVRIRNRASKFIRELEAFQKRLEEDGVQPEANDSDSDHGGENSKAKAPPPLDISTPTDFHGINFPTWHRIFVDLALLDAKQSDQESCYEIIENGLFNSNVFYHNQDLLNTSQAASICCALMFNDTERLTRTARWFATRSDLRAGSSYQLISAVSRLAYGDKSFTAGPTQKFMLRSVKTIDYQALPVNIRKQYDFGMPHSSLKRRDKAEYANDGLDTGALLNYGHMVSVANHSSSALPYFFRALALRPEDPGINLSIASQYVASAMKRQTNNRHYEVQQGLSFLYRYYDIRTSSGVPIETQEAEYNVARMWHVLGLTYLAIPAYDKVLALSEKVQFDISSRASERRVRLEVLERSLRDRQEVGAAPSREEEAEIAKIKSEEEFGLKQEDYATEAAYSLQAIYVAVGNQHAAAKIAERWLVI</sequence>
<feature type="compositionally biased region" description="Acidic residues" evidence="4">
    <location>
        <begin position="143"/>
        <end position="164"/>
    </location>
</feature>
<dbReference type="Pfam" id="PF07719">
    <property type="entry name" value="TPR_2"/>
    <property type="match status" value="1"/>
</dbReference>
<dbReference type="InterPro" id="IPR011990">
    <property type="entry name" value="TPR-like_helical_dom_sf"/>
</dbReference>
<dbReference type="SMART" id="SM00028">
    <property type="entry name" value="TPR"/>
    <property type="match status" value="6"/>
</dbReference>
<feature type="compositionally biased region" description="Basic and acidic residues" evidence="4">
    <location>
        <begin position="917"/>
        <end position="926"/>
    </location>
</feature>
<feature type="region of interest" description="Disordered" evidence="4">
    <location>
        <begin position="725"/>
        <end position="801"/>
    </location>
</feature>
<dbReference type="PANTHER" id="PTHR23082:SF0">
    <property type="entry name" value="GENERAL TRANSCRIPTION FACTOR 3C POLYPEPTIDE 3"/>
    <property type="match status" value="1"/>
</dbReference>
<dbReference type="PANTHER" id="PTHR23082">
    <property type="entry name" value="TRANSCRIPTION INITIATION FACTOR IIIC TFIIIC , POLYPEPTIDE 3-RELATED"/>
    <property type="match status" value="1"/>
</dbReference>
<dbReference type="Pfam" id="PF14559">
    <property type="entry name" value="TPR_19"/>
    <property type="match status" value="1"/>
</dbReference>
<evidence type="ECO:0008006" key="7">
    <source>
        <dbReference type="Google" id="ProtNLM"/>
    </source>
</evidence>
<feature type="repeat" description="TPR" evidence="3">
    <location>
        <begin position="599"/>
        <end position="632"/>
    </location>
</feature>
<name>A0AB34KR72_9PEZI</name>
<feature type="region of interest" description="Disordered" evidence="4">
    <location>
        <begin position="672"/>
        <end position="692"/>
    </location>
</feature>
<evidence type="ECO:0000256" key="1">
    <source>
        <dbReference type="ARBA" id="ARBA00022737"/>
    </source>
</evidence>
<dbReference type="GeneID" id="96005689"/>
<keyword evidence="6" id="KW-1185">Reference proteome</keyword>
<evidence type="ECO:0000256" key="2">
    <source>
        <dbReference type="ARBA" id="ARBA00022803"/>
    </source>
</evidence>
<feature type="region of interest" description="Disordered" evidence="4">
    <location>
        <begin position="1"/>
        <end position="259"/>
    </location>
</feature>
<evidence type="ECO:0000313" key="5">
    <source>
        <dbReference type="EMBL" id="KAL1587310.1"/>
    </source>
</evidence>
<keyword evidence="1" id="KW-0677">Repeat</keyword>
<feature type="compositionally biased region" description="Basic residues" evidence="4">
    <location>
        <begin position="188"/>
        <end position="208"/>
    </location>
</feature>
<comment type="caution">
    <text evidence="5">The sequence shown here is derived from an EMBL/GenBank/DDBJ whole genome shotgun (WGS) entry which is preliminary data.</text>
</comment>
<dbReference type="Proteomes" id="UP000803884">
    <property type="component" value="Unassembled WGS sequence"/>
</dbReference>
<protein>
    <recommendedName>
        <fullName evidence="7">TPR-like protein</fullName>
    </recommendedName>
</protein>
<dbReference type="RefSeq" id="XP_069230415.1">
    <property type="nucleotide sequence ID" value="XM_069372851.1"/>
</dbReference>
<gene>
    <name evidence="5" type="ORF">WHR41_04245</name>
</gene>
<dbReference type="InterPro" id="IPR039340">
    <property type="entry name" value="Tfc4/TFIIIC-102/Sfc4"/>
</dbReference>
<organism evidence="5 6">
    <name type="scientific">Cladosporium halotolerans</name>
    <dbReference type="NCBI Taxonomy" id="1052096"/>
    <lineage>
        <taxon>Eukaryota</taxon>
        <taxon>Fungi</taxon>
        <taxon>Dikarya</taxon>
        <taxon>Ascomycota</taxon>
        <taxon>Pezizomycotina</taxon>
        <taxon>Dothideomycetes</taxon>
        <taxon>Dothideomycetidae</taxon>
        <taxon>Cladosporiales</taxon>
        <taxon>Cladosporiaceae</taxon>
        <taxon>Cladosporium</taxon>
    </lineage>
</organism>
<dbReference type="Gene3D" id="1.25.40.10">
    <property type="entry name" value="Tetratricopeptide repeat domain"/>
    <property type="match status" value="2"/>
</dbReference>
<feature type="region of interest" description="Disordered" evidence="4">
    <location>
        <begin position="905"/>
        <end position="935"/>
    </location>
</feature>
<feature type="repeat" description="TPR" evidence="3">
    <location>
        <begin position="1098"/>
        <end position="1131"/>
    </location>
</feature>
<evidence type="ECO:0000256" key="4">
    <source>
        <dbReference type="SAM" id="MobiDB-lite"/>
    </source>
</evidence>
<dbReference type="EMBL" id="JAAQHG020000011">
    <property type="protein sequence ID" value="KAL1587310.1"/>
    <property type="molecule type" value="Genomic_DNA"/>
</dbReference>
<dbReference type="GO" id="GO:0000127">
    <property type="term" value="C:transcription factor TFIIIC complex"/>
    <property type="evidence" value="ECO:0007669"/>
    <property type="project" value="TreeGrafter"/>
</dbReference>
<feature type="compositionally biased region" description="Basic and acidic residues" evidence="4">
    <location>
        <begin position="250"/>
        <end position="259"/>
    </location>
</feature>
<feature type="compositionally biased region" description="Polar residues" evidence="4">
    <location>
        <begin position="771"/>
        <end position="781"/>
    </location>
</feature>
<evidence type="ECO:0000256" key="3">
    <source>
        <dbReference type="PROSITE-ProRule" id="PRU00339"/>
    </source>
</evidence>
<dbReference type="GO" id="GO:0006383">
    <property type="term" value="P:transcription by RNA polymerase III"/>
    <property type="evidence" value="ECO:0007669"/>
    <property type="project" value="InterPro"/>
</dbReference>
<keyword evidence="2 3" id="KW-0802">TPR repeat</keyword>
<reference evidence="5 6" key="1">
    <citation type="journal article" date="2020" name="Microbiol. Resour. Announc.">
        <title>Draft Genome Sequence of a Cladosporium Species Isolated from the Mesophotic Ascidian Didemnum maculosum.</title>
        <authorList>
            <person name="Gioti A."/>
            <person name="Siaperas R."/>
            <person name="Nikolaivits E."/>
            <person name="Le Goff G."/>
            <person name="Ouazzani J."/>
            <person name="Kotoulas G."/>
            <person name="Topakas E."/>
        </authorList>
    </citation>
    <scope>NUCLEOTIDE SEQUENCE [LARGE SCALE GENOMIC DNA]</scope>
    <source>
        <strain evidence="5 6">TM138-S3</strain>
    </source>
</reference>
<accession>A0AB34KR72</accession>
<feature type="compositionally biased region" description="Basic and acidic residues" evidence="4">
    <location>
        <begin position="215"/>
        <end position="228"/>
    </location>
</feature>